<dbReference type="STRING" id="200361.A0A453D834"/>
<sequence>MPRLRPRAPSFSETLPKTRGTPAAAAVRPRAAPLPMARRLLHLRSRLQALAPRLVPSRQYMSDMRRSVFLDRLLRSLRSEISSCRAEPAPRPPPSAAPFALDDRPGEQWVRLRRAFGEQQEEEVRVDASMVDGAVAPTRSGVAAEDGGPQDRMHISVHVEVSKPARPDFALKFECSAWPEEMDVERVFPVRRSGPTPEQQYMGRQFRELDEEMQTAVRDYLEQRGVNDELAAFLHTYMENKEQTELVGWLKNIECYLKNIKKSLLFQKT</sequence>
<name>A0A453D834_AEGTS</name>
<organism evidence="2 3">
    <name type="scientific">Aegilops tauschii subsp. strangulata</name>
    <name type="common">Goatgrass</name>
    <dbReference type="NCBI Taxonomy" id="200361"/>
    <lineage>
        <taxon>Eukaryota</taxon>
        <taxon>Viridiplantae</taxon>
        <taxon>Streptophyta</taxon>
        <taxon>Embryophyta</taxon>
        <taxon>Tracheophyta</taxon>
        <taxon>Spermatophyta</taxon>
        <taxon>Magnoliopsida</taxon>
        <taxon>Liliopsida</taxon>
        <taxon>Poales</taxon>
        <taxon>Poaceae</taxon>
        <taxon>BOP clade</taxon>
        <taxon>Pooideae</taxon>
        <taxon>Triticodae</taxon>
        <taxon>Triticeae</taxon>
        <taxon>Triticinae</taxon>
        <taxon>Aegilops</taxon>
    </lineage>
</organism>
<dbReference type="InterPro" id="IPR003428">
    <property type="entry name" value="MAM33"/>
</dbReference>
<reference evidence="2" key="5">
    <citation type="journal article" date="2021" name="G3 (Bethesda)">
        <title>Aegilops tauschii genome assembly Aet v5.0 features greater sequence contiguity and improved annotation.</title>
        <authorList>
            <person name="Wang L."/>
            <person name="Zhu T."/>
            <person name="Rodriguez J.C."/>
            <person name="Deal K.R."/>
            <person name="Dubcovsky J."/>
            <person name="McGuire P.E."/>
            <person name="Lux T."/>
            <person name="Spannagl M."/>
            <person name="Mayer K.F.X."/>
            <person name="Baldrich P."/>
            <person name="Meyers B.C."/>
            <person name="Huo N."/>
            <person name="Gu Y.Q."/>
            <person name="Zhou H."/>
            <person name="Devos K.M."/>
            <person name="Bennetzen J.L."/>
            <person name="Unver T."/>
            <person name="Budak H."/>
            <person name="Gulick P.J."/>
            <person name="Galiba G."/>
            <person name="Kalapos B."/>
            <person name="Nelson D.R."/>
            <person name="Li P."/>
            <person name="You F.M."/>
            <person name="Luo M.C."/>
            <person name="Dvorak J."/>
        </authorList>
    </citation>
    <scope>NUCLEOTIDE SEQUENCE [LARGE SCALE GENOMIC DNA]</scope>
    <source>
        <strain evidence="2">cv. AL8/78</strain>
    </source>
</reference>
<reference evidence="2" key="4">
    <citation type="submission" date="2019-03" db="UniProtKB">
        <authorList>
            <consortium name="EnsemblPlants"/>
        </authorList>
    </citation>
    <scope>IDENTIFICATION</scope>
</reference>
<accession>A0A453D834</accession>
<dbReference type="GO" id="GO:0005759">
    <property type="term" value="C:mitochondrial matrix"/>
    <property type="evidence" value="ECO:0007669"/>
    <property type="project" value="InterPro"/>
</dbReference>
<dbReference type="Pfam" id="PF02330">
    <property type="entry name" value="MAM33"/>
    <property type="match status" value="1"/>
</dbReference>
<evidence type="ECO:0000313" key="2">
    <source>
        <dbReference type="EnsemblPlants" id="AET2Gv21133100.1"/>
    </source>
</evidence>
<protein>
    <recommendedName>
        <fullName evidence="4">Mitochondrial glycoprotein</fullName>
    </recommendedName>
</protein>
<evidence type="ECO:0008006" key="4">
    <source>
        <dbReference type="Google" id="ProtNLM"/>
    </source>
</evidence>
<dbReference type="Gramene" id="AET2Gv21133100.1">
    <property type="protein sequence ID" value="AET2Gv21133100.1"/>
    <property type="gene ID" value="AET2Gv21133100"/>
</dbReference>
<keyword evidence="3" id="KW-1185">Reference proteome</keyword>
<dbReference type="PANTHER" id="PTHR10826:SF36">
    <property type="entry name" value="OS08G0439900 PROTEIN"/>
    <property type="match status" value="1"/>
</dbReference>
<reference evidence="2" key="3">
    <citation type="journal article" date="2017" name="Nature">
        <title>Genome sequence of the progenitor of the wheat D genome Aegilops tauschii.</title>
        <authorList>
            <person name="Luo M.C."/>
            <person name="Gu Y.Q."/>
            <person name="Puiu D."/>
            <person name="Wang H."/>
            <person name="Twardziok S.O."/>
            <person name="Deal K.R."/>
            <person name="Huo N."/>
            <person name="Zhu T."/>
            <person name="Wang L."/>
            <person name="Wang Y."/>
            <person name="McGuire P.E."/>
            <person name="Liu S."/>
            <person name="Long H."/>
            <person name="Ramasamy R.K."/>
            <person name="Rodriguez J.C."/>
            <person name="Van S.L."/>
            <person name="Yuan L."/>
            <person name="Wang Z."/>
            <person name="Xia Z."/>
            <person name="Xiao L."/>
            <person name="Anderson O.D."/>
            <person name="Ouyang S."/>
            <person name="Liang Y."/>
            <person name="Zimin A.V."/>
            <person name="Pertea G."/>
            <person name="Qi P."/>
            <person name="Bennetzen J.L."/>
            <person name="Dai X."/>
            <person name="Dawson M.W."/>
            <person name="Muller H.G."/>
            <person name="Kugler K."/>
            <person name="Rivarola-Duarte L."/>
            <person name="Spannagl M."/>
            <person name="Mayer K.F.X."/>
            <person name="Lu F.H."/>
            <person name="Bevan M.W."/>
            <person name="Leroy P."/>
            <person name="Li P."/>
            <person name="You F.M."/>
            <person name="Sun Q."/>
            <person name="Liu Z."/>
            <person name="Lyons E."/>
            <person name="Wicker T."/>
            <person name="Salzberg S.L."/>
            <person name="Devos K.M."/>
            <person name="Dvorak J."/>
        </authorList>
    </citation>
    <scope>NUCLEOTIDE SEQUENCE [LARGE SCALE GENOMIC DNA]</scope>
    <source>
        <strain evidence="2">cv. AL8/78</strain>
    </source>
</reference>
<reference evidence="3" key="2">
    <citation type="journal article" date="2017" name="Nat. Plants">
        <title>The Aegilops tauschii genome reveals multiple impacts of transposons.</title>
        <authorList>
            <person name="Zhao G."/>
            <person name="Zou C."/>
            <person name="Li K."/>
            <person name="Wang K."/>
            <person name="Li T."/>
            <person name="Gao L."/>
            <person name="Zhang X."/>
            <person name="Wang H."/>
            <person name="Yang Z."/>
            <person name="Liu X."/>
            <person name="Jiang W."/>
            <person name="Mao L."/>
            <person name="Kong X."/>
            <person name="Jiao Y."/>
            <person name="Jia J."/>
        </authorList>
    </citation>
    <scope>NUCLEOTIDE SEQUENCE [LARGE SCALE GENOMIC DNA]</scope>
    <source>
        <strain evidence="3">cv. AL8/78</strain>
    </source>
</reference>
<dbReference type="Proteomes" id="UP000015105">
    <property type="component" value="Chromosome 2D"/>
</dbReference>
<proteinExistence type="predicted"/>
<dbReference type="SUPFAM" id="SSF54529">
    <property type="entry name" value="Mitochondrial glycoprotein MAM33-like"/>
    <property type="match status" value="1"/>
</dbReference>
<dbReference type="AlphaFoldDB" id="A0A453D834"/>
<feature type="region of interest" description="Disordered" evidence="1">
    <location>
        <begin position="1"/>
        <end position="29"/>
    </location>
</feature>
<dbReference type="PANTHER" id="PTHR10826">
    <property type="entry name" value="COMPLEMENT COMPONENT 1"/>
    <property type="match status" value="1"/>
</dbReference>
<reference evidence="3" key="1">
    <citation type="journal article" date="2014" name="Science">
        <title>Ancient hybridizations among the ancestral genomes of bread wheat.</title>
        <authorList>
            <consortium name="International Wheat Genome Sequencing Consortium,"/>
            <person name="Marcussen T."/>
            <person name="Sandve S.R."/>
            <person name="Heier L."/>
            <person name="Spannagl M."/>
            <person name="Pfeifer M."/>
            <person name="Jakobsen K.S."/>
            <person name="Wulff B.B."/>
            <person name="Steuernagel B."/>
            <person name="Mayer K.F."/>
            <person name="Olsen O.A."/>
        </authorList>
    </citation>
    <scope>NUCLEOTIDE SEQUENCE [LARGE SCALE GENOMIC DNA]</scope>
    <source>
        <strain evidence="3">cv. AL8/78</strain>
    </source>
</reference>
<dbReference type="InterPro" id="IPR036561">
    <property type="entry name" value="MAM33_sf"/>
</dbReference>
<evidence type="ECO:0000256" key="1">
    <source>
        <dbReference type="SAM" id="MobiDB-lite"/>
    </source>
</evidence>
<dbReference type="Gene3D" id="3.10.280.10">
    <property type="entry name" value="Mitochondrial glycoprotein"/>
    <property type="match status" value="1"/>
</dbReference>
<evidence type="ECO:0000313" key="3">
    <source>
        <dbReference type="Proteomes" id="UP000015105"/>
    </source>
</evidence>
<dbReference type="EnsemblPlants" id="AET2Gv21133100.1">
    <property type="protein sequence ID" value="AET2Gv21133100.1"/>
    <property type="gene ID" value="AET2Gv21133100"/>
</dbReference>